<feature type="compositionally biased region" description="Low complexity" evidence="1">
    <location>
        <begin position="26"/>
        <end position="35"/>
    </location>
</feature>
<keyword evidence="3" id="KW-1185">Reference proteome</keyword>
<proteinExistence type="predicted"/>
<dbReference type="OrthoDB" id="2534759at2759"/>
<name>A0A9P6EI65_9AGAR</name>
<reference evidence="2" key="1">
    <citation type="submission" date="2020-11" db="EMBL/GenBank/DDBJ databases">
        <authorList>
            <consortium name="DOE Joint Genome Institute"/>
            <person name="Ahrendt S."/>
            <person name="Riley R."/>
            <person name="Andreopoulos W."/>
            <person name="Labutti K."/>
            <person name="Pangilinan J."/>
            <person name="Ruiz-Duenas F.J."/>
            <person name="Barrasa J.M."/>
            <person name="Sanchez-Garcia M."/>
            <person name="Camarero S."/>
            <person name="Miyauchi S."/>
            <person name="Serrano A."/>
            <person name="Linde D."/>
            <person name="Babiker R."/>
            <person name="Drula E."/>
            <person name="Ayuso-Fernandez I."/>
            <person name="Pacheco R."/>
            <person name="Padilla G."/>
            <person name="Ferreira P."/>
            <person name="Barriuso J."/>
            <person name="Kellner H."/>
            <person name="Castanera R."/>
            <person name="Alfaro M."/>
            <person name="Ramirez L."/>
            <person name="Pisabarro A.G."/>
            <person name="Kuo A."/>
            <person name="Tritt A."/>
            <person name="Lipzen A."/>
            <person name="He G."/>
            <person name="Yan M."/>
            <person name="Ng V."/>
            <person name="Cullen D."/>
            <person name="Martin F."/>
            <person name="Rosso M.-N."/>
            <person name="Henrissat B."/>
            <person name="Hibbett D."/>
            <person name="Martinez A.T."/>
            <person name="Grigoriev I.V."/>
        </authorList>
    </citation>
    <scope>NUCLEOTIDE SEQUENCE</scope>
    <source>
        <strain evidence="2">CBS 506.95</strain>
    </source>
</reference>
<gene>
    <name evidence="2" type="ORF">CPB83DRAFT_851602</name>
</gene>
<feature type="compositionally biased region" description="Low complexity" evidence="1">
    <location>
        <begin position="236"/>
        <end position="259"/>
    </location>
</feature>
<feature type="compositionally biased region" description="Polar residues" evidence="1">
    <location>
        <begin position="1"/>
        <end position="18"/>
    </location>
</feature>
<feature type="region of interest" description="Disordered" evidence="1">
    <location>
        <begin position="416"/>
        <end position="476"/>
    </location>
</feature>
<dbReference type="EMBL" id="MU157842">
    <property type="protein sequence ID" value="KAF9530123.1"/>
    <property type="molecule type" value="Genomic_DNA"/>
</dbReference>
<dbReference type="PANTHER" id="PTHR38702">
    <property type="entry name" value="CALPONIN-HOMOLOGY (CH) DOMAIN-CONTAINING PROTEIN"/>
    <property type="match status" value="1"/>
</dbReference>
<dbReference type="PANTHER" id="PTHR38702:SF1">
    <property type="entry name" value="CALPONIN-HOMOLOGY (CH) DOMAIN-CONTAINING PROTEIN"/>
    <property type="match status" value="1"/>
</dbReference>
<sequence>MASDSSESPLVLTPDSTGTGVGQMDSSPDSSATSSGALKKSRRQTAFYPNMNAANKPLKPFSRSAAKRESVMALGSIEHLQHFFTKTGLASKKKPMDKPHLGLVPAIGGKGHVPHVPSASSQSDFTMPPSPIVPDPPKPLYSRHVKSDEADPESLLPGVIEDLISVAQAWKLETKRDTSIPEFDLPFDILDVLKTTTRAIRSTRNYLLSLPDESPSTIRAQVQFNSRVTGPRPRGPTSAPNNAATATPSSSSSSLTASADPAAHIRRSALEVLTVLRQLEENCRLPLDDEAYDAQSDGGHSRGAGSASSPSNGPVDLPPDVGNRSEFDPDMSVSFSLVQVQGQMKSVPVWEDEEDVFALEREEEKEKKDGWERLVLGSGYLYKQDIQLSHLEKERQIVSSYLNIVDEVLFEGKPAGTLKAGDERGWDRVRRQREGRASSRATSRARNMNRRVSASESEGGNTSVGPTDSEVGRRRVSTGMVNLMGKMGITEEPDNMEDINEDGEDLEEVEEGELPEWAKRTTFMSDQLGRVHSLFAYFLPSDLLPSLGPPNSRTTLLHTLSSGQLLCIAYNACVRKSKQPWGFVSKDSIHDIIALEKAALASGEDESGKKVWTFRRTDNIRLWVGALKLRYLLPISMTSQLLPSGTSRPGSNANTPATSPSAMMQKFTFPIRPNQTTPIIFDAKVVAKKEDGWEDMLENVLFRWMEKVVDERRLQHR</sequence>
<dbReference type="Proteomes" id="UP000807306">
    <property type="component" value="Unassembled WGS sequence"/>
</dbReference>
<evidence type="ECO:0000313" key="2">
    <source>
        <dbReference type="EMBL" id="KAF9530123.1"/>
    </source>
</evidence>
<evidence type="ECO:0000256" key="1">
    <source>
        <dbReference type="SAM" id="MobiDB-lite"/>
    </source>
</evidence>
<feature type="region of interest" description="Disordered" evidence="1">
    <location>
        <begin position="1"/>
        <end position="60"/>
    </location>
</feature>
<feature type="compositionally biased region" description="Polar residues" evidence="1">
    <location>
        <begin position="452"/>
        <end position="466"/>
    </location>
</feature>
<protein>
    <submittedName>
        <fullName evidence="2">Uncharacterized protein</fullName>
    </submittedName>
</protein>
<feature type="compositionally biased region" description="Basic and acidic residues" evidence="1">
    <location>
        <begin position="420"/>
        <end position="437"/>
    </location>
</feature>
<feature type="region of interest" description="Disordered" evidence="1">
    <location>
        <begin position="290"/>
        <end position="328"/>
    </location>
</feature>
<evidence type="ECO:0000313" key="3">
    <source>
        <dbReference type="Proteomes" id="UP000807306"/>
    </source>
</evidence>
<feature type="region of interest" description="Disordered" evidence="1">
    <location>
        <begin position="226"/>
        <end position="259"/>
    </location>
</feature>
<dbReference type="AlphaFoldDB" id="A0A9P6EI65"/>
<comment type="caution">
    <text evidence="2">The sequence shown here is derived from an EMBL/GenBank/DDBJ whole genome shotgun (WGS) entry which is preliminary data.</text>
</comment>
<accession>A0A9P6EI65</accession>
<organism evidence="2 3">
    <name type="scientific">Crepidotus variabilis</name>
    <dbReference type="NCBI Taxonomy" id="179855"/>
    <lineage>
        <taxon>Eukaryota</taxon>
        <taxon>Fungi</taxon>
        <taxon>Dikarya</taxon>
        <taxon>Basidiomycota</taxon>
        <taxon>Agaricomycotina</taxon>
        <taxon>Agaricomycetes</taxon>
        <taxon>Agaricomycetidae</taxon>
        <taxon>Agaricales</taxon>
        <taxon>Agaricineae</taxon>
        <taxon>Crepidotaceae</taxon>
        <taxon>Crepidotus</taxon>
    </lineage>
</organism>
<feature type="compositionally biased region" description="Low complexity" evidence="1">
    <location>
        <begin position="303"/>
        <end position="313"/>
    </location>
</feature>